<feature type="region of interest" description="Disordered" evidence="1">
    <location>
        <begin position="24"/>
        <end position="45"/>
    </location>
</feature>
<sequence>MPPFANVGPRHWLFSSYDRTTILDPFGPDDEDTEPDPPQVPSVVDNRPQRFRDIYEPLDAHNGHFGTIVIPRRHTDADLLVLLTTVDADAGLPPTLVARFLVSSHIMREHVPSFSEQFDFTSGISEAQRLGNRNNDIYAMFRWTLPPVDLDAAWIVMTILHGRWPLGWDILDLPYYTLFNIAQFVDNGRITPNSKAWQMIRKRLEYTLARHRMEIGRPTHPCVGQWLYIAKVFQWQEDFASLWANLIVSTWRFSMRSVQVDRYSEGFSEDPRPTAPGRWWYSVSDLGSDLMRRLRNDRQSLIMKLTELWAAFQRRYRASTSSSETIAASANYAGSPQDLRKIIIDYAHMIEKKLQKEALLANRQVDAPTHAGCAKLIRDVNAVFSYVEGMDVFGRPVNVSESTYWRPLRYQNQFIETPVELDPGHGSYKTLYTFQSGANDTLVYWRNRKAWRNNKQKLLAQDNAKRLWTFVGCTMALIVFFEYLVWYFELSPSEARDFRAVMYGLWCLGSAFNLLEVAKRFFGKVVRHTMHGRYYSYQFH</sequence>
<name>A0AAV9U0U2_9PEZI</name>
<evidence type="ECO:0000313" key="4">
    <source>
        <dbReference type="Proteomes" id="UP001375240"/>
    </source>
</evidence>
<dbReference type="AlphaFoldDB" id="A0AAV9U0U2"/>
<evidence type="ECO:0000256" key="2">
    <source>
        <dbReference type="SAM" id="Phobius"/>
    </source>
</evidence>
<keyword evidence="2" id="KW-0812">Transmembrane</keyword>
<evidence type="ECO:0000256" key="1">
    <source>
        <dbReference type="SAM" id="MobiDB-lite"/>
    </source>
</evidence>
<proteinExistence type="predicted"/>
<feature type="transmembrane region" description="Helical" evidence="2">
    <location>
        <begin position="467"/>
        <end position="488"/>
    </location>
</feature>
<accession>A0AAV9U0U2</accession>
<keyword evidence="2" id="KW-1133">Transmembrane helix</keyword>
<gene>
    <name evidence="3" type="ORF">TWF696_003458</name>
</gene>
<dbReference type="EMBL" id="JAVHNQ010000018">
    <property type="protein sequence ID" value="KAK6330362.1"/>
    <property type="molecule type" value="Genomic_DNA"/>
</dbReference>
<reference evidence="3 4" key="1">
    <citation type="submission" date="2019-10" db="EMBL/GenBank/DDBJ databases">
        <authorList>
            <person name="Palmer J.M."/>
        </authorList>
    </citation>
    <scope>NUCLEOTIDE SEQUENCE [LARGE SCALE GENOMIC DNA]</scope>
    <source>
        <strain evidence="3 4">TWF696</strain>
    </source>
</reference>
<dbReference type="Proteomes" id="UP001375240">
    <property type="component" value="Unassembled WGS sequence"/>
</dbReference>
<comment type="caution">
    <text evidence="3">The sequence shown here is derived from an EMBL/GenBank/DDBJ whole genome shotgun (WGS) entry which is preliminary data.</text>
</comment>
<keyword evidence="2" id="KW-0472">Membrane</keyword>
<protein>
    <submittedName>
        <fullName evidence="3">Uncharacterized protein</fullName>
    </submittedName>
</protein>
<organism evidence="3 4">
    <name type="scientific">Orbilia brochopaga</name>
    <dbReference type="NCBI Taxonomy" id="3140254"/>
    <lineage>
        <taxon>Eukaryota</taxon>
        <taxon>Fungi</taxon>
        <taxon>Dikarya</taxon>
        <taxon>Ascomycota</taxon>
        <taxon>Pezizomycotina</taxon>
        <taxon>Orbiliomycetes</taxon>
        <taxon>Orbiliales</taxon>
        <taxon>Orbiliaceae</taxon>
        <taxon>Orbilia</taxon>
    </lineage>
</organism>
<keyword evidence="4" id="KW-1185">Reference proteome</keyword>
<evidence type="ECO:0000313" key="3">
    <source>
        <dbReference type="EMBL" id="KAK6330362.1"/>
    </source>
</evidence>